<gene>
    <name evidence="1" type="ORF">GSOID_T00001943001</name>
</gene>
<dbReference type="Gene3D" id="1.10.287.110">
    <property type="entry name" value="DnaJ domain"/>
    <property type="match status" value="1"/>
</dbReference>
<keyword evidence="2" id="KW-1185">Reference proteome</keyword>
<dbReference type="EMBL" id="FN653127">
    <property type="protein sequence ID" value="CBY12544.1"/>
    <property type="molecule type" value="Genomic_DNA"/>
</dbReference>
<dbReference type="AlphaFoldDB" id="E4XRZ6"/>
<protein>
    <recommendedName>
        <fullName evidence="3">J domain-containing protein</fullName>
    </recommendedName>
</protein>
<name>E4XRZ6_OIKDI</name>
<dbReference type="InterPro" id="IPR036869">
    <property type="entry name" value="J_dom_sf"/>
</dbReference>
<evidence type="ECO:0000313" key="1">
    <source>
        <dbReference type="EMBL" id="CBY12544.1"/>
    </source>
</evidence>
<organism evidence="1">
    <name type="scientific">Oikopleura dioica</name>
    <name type="common">Tunicate</name>
    <dbReference type="NCBI Taxonomy" id="34765"/>
    <lineage>
        <taxon>Eukaryota</taxon>
        <taxon>Metazoa</taxon>
        <taxon>Chordata</taxon>
        <taxon>Tunicata</taxon>
        <taxon>Appendicularia</taxon>
        <taxon>Copelata</taxon>
        <taxon>Oikopleuridae</taxon>
        <taxon>Oikopleura</taxon>
    </lineage>
</organism>
<dbReference type="SUPFAM" id="SSF81383">
    <property type="entry name" value="F-box domain"/>
    <property type="match status" value="1"/>
</dbReference>
<dbReference type="Gene3D" id="1.20.1280.50">
    <property type="match status" value="1"/>
</dbReference>
<evidence type="ECO:0008006" key="3">
    <source>
        <dbReference type="Google" id="ProtNLM"/>
    </source>
</evidence>
<sequence>MADSKKCFYEILGVSQEAEEDEIQAAFEASKQAFEVSKTAFEVLNDPKKRGAYDRQKENEKIDILEKLEEQNLIHIRDRIFGALDDRDIHNCSQVSKSWQNFMKTIRHVRKKKLRMEMGEIGGAGHFWGNDKRTYYGGERDLMGEKELKKVLRLLAAGEKTINLKFSWSQNLEVAEAGWTIKFKTAYKDFGGDGKYFYLWIANKEGGAKFKATAQKIHPWTGEEANRRELQSEKDGTRQRIKYEKVADYGFVRFNLTFL</sequence>
<dbReference type="CDD" id="cd22086">
    <property type="entry name" value="F-box_EMI"/>
    <property type="match status" value="1"/>
</dbReference>
<dbReference type="Proteomes" id="UP000001307">
    <property type="component" value="Unassembled WGS sequence"/>
</dbReference>
<dbReference type="SUPFAM" id="SSF46565">
    <property type="entry name" value="Chaperone J-domain"/>
    <property type="match status" value="1"/>
</dbReference>
<proteinExistence type="predicted"/>
<accession>E4XRZ6</accession>
<dbReference type="InParanoid" id="E4XRZ6"/>
<reference evidence="1" key="1">
    <citation type="journal article" date="2010" name="Science">
        <title>Plasticity of animal genome architecture unmasked by rapid evolution of a pelagic tunicate.</title>
        <authorList>
            <person name="Denoeud F."/>
            <person name="Henriet S."/>
            <person name="Mungpakdee S."/>
            <person name="Aury J.M."/>
            <person name="Da Silva C."/>
            <person name="Brinkmann H."/>
            <person name="Mikhaleva J."/>
            <person name="Olsen L.C."/>
            <person name="Jubin C."/>
            <person name="Canestro C."/>
            <person name="Bouquet J.M."/>
            <person name="Danks G."/>
            <person name="Poulain J."/>
            <person name="Campsteijn C."/>
            <person name="Adamski M."/>
            <person name="Cross I."/>
            <person name="Yadetie F."/>
            <person name="Muffato M."/>
            <person name="Louis A."/>
            <person name="Butcher S."/>
            <person name="Tsagkogeorga G."/>
            <person name="Konrad A."/>
            <person name="Singh S."/>
            <person name="Jensen M.F."/>
            <person name="Cong E.H."/>
            <person name="Eikeseth-Otteraa H."/>
            <person name="Noel B."/>
            <person name="Anthouard V."/>
            <person name="Porcel B.M."/>
            <person name="Kachouri-Lafond R."/>
            <person name="Nishino A."/>
            <person name="Ugolini M."/>
            <person name="Chourrout P."/>
            <person name="Nishida H."/>
            <person name="Aasland R."/>
            <person name="Huzurbazar S."/>
            <person name="Westhof E."/>
            <person name="Delsuc F."/>
            <person name="Lehrach H."/>
            <person name="Reinhardt R."/>
            <person name="Weissenbach J."/>
            <person name="Roy S.W."/>
            <person name="Artiguenave F."/>
            <person name="Postlethwait J.H."/>
            <person name="Manak J.R."/>
            <person name="Thompson E.M."/>
            <person name="Jaillon O."/>
            <person name="Du Pasquier L."/>
            <person name="Boudinot P."/>
            <person name="Liberles D.A."/>
            <person name="Volff J.N."/>
            <person name="Philippe H."/>
            <person name="Lenhard B."/>
            <person name="Roest Crollius H."/>
            <person name="Wincker P."/>
            <person name="Chourrout D."/>
        </authorList>
    </citation>
    <scope>NUCLEOTIDE SEQUENCE [LARGE SCALE GENOMIC DNA]</scope>
</reference>
<dbReference type="InterPro" id="IPR036047">
    <property type="entry name" value="F-box-like_dom_sf"/>
</dbReference>
<dbReference type="OrthoDB" id="10250354at2759"/>
<evidence type="ECO:0000313" key="2">
    <source>
        <dbReference type="Proteomes" id="UP000001307"/>
    </source>
</evidence>